<evidence type="ECO:0000313" key="5">
    <source>
        <dbReference type="EMBL" id="USG61367.1"/>
    </source>
</evidence>
<evidence type="ECO:0000256" key="3">
    <source>
        <dbReference type="PROSITE-ProRule" id="PRU00023"/>
    </source>
</evidence>
<keyword evidence="6" id="KW-1185">Reference proteome</keyword>
<dbReference type="EMBL" id="CP098747">
    <property type="protein sequence ID" value="USG61367.1"/>
    <property type="molecule type" value="Genomic_DNA"/>
</dbReference>
<dbReference type="InterPro" id="IPR002110">
    <property type="entry name" value="Ankyrin_rpt"/>
</dbReference>
<proteinExistence type="predicted"/>
<dbReference type="Pfam" id="PF12796">
    <property type="entry name" value="Ank_2"/>
    <property type="match status" value="1"/>
</dbReference>
<dbReference type="SUPFAM" id="SSF48403">
    <property type="entry name" value="Ankyrin repeat"/>
    <property type="match status" value="1"/>
</dbReference>
<gene>
    <name evidence="5" type="ORF">NBZ79_00060</name>
</gene>
<dbReference type="RefSeq" id="WP_251934367.1">
    <property type="nucleotide sequence ID" value="NZ_CP098747.1"/>
</dbReference>
<name>A0ABY4W632_9PROT</name>
<feature type="chain" id="PRO_5047350995" evidence="4">
    <location>
        <begin position="21"/>
        <end position="180"/>
    </location>
</feature>
<dbReference type="Proteomes" id="UP001056291">
    <property type="component" value="Chromosome"/>
</dbReference>
<dbReference type="PANTHER" id="PTHR24171">
    <property type="entry name" value="ANKYRIN REPEAT DOMAIN-CONTAINING PROTEIN 39-RELATED"/>
    <property type="match status" value="1"/>
</dbReference>
<dbReference type="Gene3D" id="1.25.40.20">
    <property type="entry name" value="Ankyrin repeat-containing domain"/>
    <property type="match status" value="2"/>
</dbReference>
<dbReference type="SMART" id="SM00248">
    <property type="entry name" value="ANK"/>
    <property type="match status" value="3"/>
</dbReference>
<feature type="repeat" description="ANK" evidence="3">
    <location>
        <begin position="90"/>
        <end position="122"/>
    </location>
</feature>
<feature type="signal peptide" evidence="4">
    <location>
        <begin position="1"/>
        <end position="20"/>
    </location>
</feature>
<dbReference type="InterPro" id="IPR036770">
    <property type="entry name" value="Ankyrin_rpt-contain_sf"/>
</dbReference>
<reference evidence="5" key="1">
    <citation type="submission" date="2022-06" db="EMBL/GenBank/DDBJ databases">
        <title>Sneathiella actinostolidae sp. nov., isolated from a sea anemonein the Western Pacific Ocean.</title>
        <authorList>
            <person name="Wei M.J."/>
        </authorList>
    </citation>
    <scope>NUCLEOTIDE SEQUENCE</scope>
    <source>
        <strain evidence="5">PHK-P5</strain>
    </source>
</reference>
<protein>
    <submittedName>
        <fullName evidence="5">Ankyrin repeat domain-containing protein</fullName>
    </submittedName>
</protein>
<feature type="repeat" description="ANK" evidence="3">
    <location>
        <begin position="123"/>
        <end position="155"/>
    </location>
</feature>
<accession>A0ABY4W632</accession>
<dbReference type="Pfam" id="PF00023">
    <property type="entry name" value="Ank"/>
    <property type="match status" value="1"/>
</dbReference>
<evidence type="ECO:0000313" key="6">
    <source>
        <dbReference type="Proteomes" id="UP001056291"/>
    </source>
</evidence>
<keyword evidence="1" id="KW-0677">Repeat</keyword>
<sequence length="180" mass="19343">MKLYLCIFTLLLLAATSASAQSIFGGDEVFTEAARDNAQAVEEYLLTGNNVNARNTRKVPLLVAAATAGAVKSVKILIKHKAQIDLADNLGNTALMQAAAYGSVDVLNILLENKAKIDAENRQGETALIKAAQAGHLDAVQLLLDNQANIEISDFTGRTALDYADQNRHRAVAKRLRETP</sequence>
<evidence type="ECO:0000256" key="1">
    <source>
        <dbReference type="ARBA" id="ARBA00022737"/>
    </source>
</evidence>
<evidence type="ECO:0000256" key="4">
    <source>
        <dbReference type="SAM" id="SignalP"/>
    </source>
</evidence>
<organism evidence="5 6">
    <name type="scientific">Sneathiella marina</name>
    <dbReference type="NCBI Taxonomy" id="2950108"/>
    <lineage>
        <taxon>Bacteria</taxon>
        <taxon>Pseudomonadati</taxon>
        <taxon>Pseudomonadota</taxon>
        <taxon>Alphaproteobacteria</taxon>
        <taxon>Sneathiellales</taxon>
        <taxon>Sneathiellaceae</taxon>
        <taxon>Sneathiella</taxon>
    </lineage>
</organism>
<dbReference type="PROSITE" id="PS50088">
    <property type="entry name" value="ANK_REPEAT"/>
    <property type="match status" value="2"/>
</dbReference>
<keyword evidence="2 3" id="KW-0040">ANK repeat</keyword>
<dbReference type="PROSITE" id="PS50297">
    <property type="entry name" value="ANK_REP_REGION"/>
    <property type="match status" value="2"/>
</dbReference>
<keyword evidence="4" id="KW-0732">Signal</keyword>
<evidence type="ECO:0000256" key="2">
    <source>
        <dbReference type="ARBA" id="ARBA00023043"/>
    </source>
</evidence>